<dbReference type="Pfam" id="PF22042">
    <property type="entry name" value="EF-G_D2"/>
    <property type="match status" value="1"/>
</dbReference>
<dbReference type="FunFam" id="3.40.50.300:FF:000019">
    <property type="entry name" value="Translation initiation factor IF-2"/>
    <property type="match status" value="1"/>
</dbReference>
<comment type="caution">
    <text evidence="13">The sequence shown here is derived from an EMBL/GenBank/DDBJ whole genome shotgun (WGS) entry which is preliminary data.</text>
</comment>
<dbReference type="CDD" id="cd03692">
    <property type="entry name" value="mtIF2_IVc"/>
    <property type="match status" value="1"/>
</dbReference>
<reference evidence="13 14" key="1">
    <citation type="submission" date="2019-07" db="EMBL/GenBank/DDBJ databases">
        <title>Genome assembly of two rare yeast pathogens: Diutina rugosa and Trichomonascus ciferrii.</title>
        <authorList>
            <person name="Mixao V."/>
            <person name="Saus E."/>
            <person name="Hansen A."/>
            <person name="Lass-Flor C."/>
            <person name="Gabaldon T."/>
        </authorList>
    </citation>
    <scope>NUCLEOTIDE SEQUENCE [LARGE SCALE GENOMIC DNA]</scope>
    <source>
        <strain evidence="13 14">CBS 613</strain>
    </source>
</reference>
<sequence>MMRPGPSIVRGLRAYSILKDLPKVAPVSGQDAGKKPANRFADMFNKKPGPKPNGGAGNGKPKNRGQNNHNNQHKKPNQPTNEAKPKSAAEVERERAEKYAAMKEKMKAKVAPTTPKQSANKQQKSSKSNKSTVEPVKLKLPSFISVSNLANVMQVPLNDVFAKLEGLGFEKMHHNFILDKENASLVADEYNFEVIFSDKSSDDLFPAPVNEKLLKPRPPVVTIMGHVDHGKTTILDFLRKTSVIDQEFGGITQHIGAFSVITPQSKKKITFLDTPGHAAFLKMRERGAICTDIVILVVAGDDSVMPQTVEAIKHAKKSGVPIIVAVNKCDKPGLKIQKVFGDLAHHGIDVEDYGGDTQCVQVSGKTGLNMDKLEEAVVTLAEMSDLQAEPSGVPAEGWVIESEIQKGFGAVATVLVRRGTVKNGDVMVAGKTYCKVRGMKDEHGKPVKAAGPSTPIQMWGWKEVPESGEAIIQAKNESTAKKVIAYRETRHKEIQALREIEEINSKRQSELDQLKKQEKINQMKMAGLDTSELEQETASTVKTCHYIVKADVFGSAEAIRESVDGLGNDEEITAKVVRCEAGAPTDSDIELAKTLGATIFTFNIATPKPIALRAEQDGVKISEHNIIYRLIEEVTEELQSHLAPTIEIKVSAQASIKGVFELGGKNKKTVKVAGCKVNKGAIKRTSDVRVVRNGDVIYEGHLSSLKHVKDDIEEAKKGNECGLSFKNWDDFKEGDVVEVYEKIEHKRYL</sequence>
<accession>A0A642UL16</accession>
<dbReference type="InterPro" id="IPR006847">
    <property type="entry name" value="IF2_N"/>
</dbReference>
<evidence type="ECO:0000313" key="13">
    <source>
        <dbReference type="EMBL" id="KAA8897365.1"/>
    </source>
</evidence>
<dbReference type="Pfam" id="PF11987">
    <property type="entry name" value="IF-2"/>
    <property type="match status" value="1"/>
</dbReference>
<dbReference type="InterPro" id="IPR044145">
    <property type="entry name" value="IF2_II"/>
</dbReference>
<dbReference type="Pfam" id="PF00009">
    <property type="entry name" value="GTP_EFTU"/>
    <property type="match status" value="1"/>
</dbReference>
<dbReference type="InterPro" id="IPR009000">
    <property type="entry name" value="Transl_B-barrel_sf"/>
</dbReference>
<comment type="similarity">
    <text evidence="2">Belongs to the TRAFAC class translation factor GTPase superfamily. Classic translation factor GTPase family. IF-2 subfamily.</text>
</comment>
<dbReference type="PANTHER" id="PTHR43381">
    <property type="entry name" value="TRANSLATION INITIATION FACTOR IF-2-RELATED"/>
    <property type="match status" value="1"/>
</dbReference>
<comment type="function">
    <text evidence="9">One of the essential components for the initiation of protein synthesis. Protects formylmethionyl-tRNA from spontaneous hydrolysis and promotes its binding to the 30S ribosomal subunits. Also involved in the hydrolysis of GTP during the formation of the 70S ribosomal complex.</text>
</comment>
<dbReference type="PANTHER" id="PTHR43381:SF20">
    <property type="entry name" value="TRANSLATION INITIATION FACTOR IF-2, MITOCHONDRIAL"/>
    <property type="match status" value="1"/>
</dbReference>
<dbReference type="Gene3D" id="2.40.30.10">
    <property type="entry name" value="Translation factors"/>
    <property type="match status" value="2"/>
</dbReference>
<dbReference type="OMA" id="TIVCYQI"/>
<dbReference type="HAMAP" id="MF_00100_B">
    <property type="entry name" value="IF_2_B"/>
    <property type="match status" value="1"/>
</dbReference>
<evidence type="ECO:0000256" key="1">
    <source>
        <dbReference type="ARBA" id="ARBA00004173"/>
    </source>
</evidence>
<dbReference type="RefSeq" id="XP_034009966.1">
    <property type="nucleotide sequence ID" value="XM_034158314.1"/>
</dbReference>
<keyword evidence="8" id="KW-0342">GTP-binding</keyword>
<dbReference type="InterPro" id="IPR005225">
    <property type="entry name" value="Small_GTP-bd"/>
</dbReference>
<keyword evidence="3" id="KW-0396">Initiation factor</keyword>
<evidence type="ECO:0000256" key="7">
    <source>
        <dbReference type="ARBA" id="ARBA00023128"/>
    </source>
</evidence>
<dbReference type="InterPro" id="IPR027417">
    <property type="entry name" value="P-loop_NTPase"/>
</dbReference>
<protein>
    <recommendedName>
        <fullName evidence="10">Translation initiation factor IF-2, mitochondrial</fullName>
    </recommendedName>
</protein>
<evidence type="ECO:0000256" key="10">
    <source>
        <dbReference type="ARBA" id="ARBA00044200"/>
    </source>
</evidence>
<gene>
    <name evidence="13" type="ORF">DIURU_005342</name>
</gene>
<feature type="compositionally biased region" description="Basic and acidic residues" evidence="11">
    <location>
        <begin position="83"/>
        <end position="107"/>
    </location>
</feature>
<keyword evidence="6" id="KW-0809">Transit peptide</keyword>
<dbReference type="FunFam" id="2.40.30.10:FF:000126">
    <property type="entry name" value="Mitochondrial translation initiation factor"/>
    <property type="match status" value="1"/>
</dbReference>
<feature type="domain" description="Tr-type G" evidence="12">
    <location>
        <begin position="216"/>
        <end position="386"/>
    </location>
</feature>
<evidence type="ECO:0000256" key="6">
    <source>
        <dbReference type="ARBA" id="ARBA00022946"/>
    </source>
</evidence>
<dbReference type="CDD" id="cd01887">
    <property type="entry name" value="IF2_eIF5B"/>
    <property type="match status" value="1"/>
</dbReference>
<feature type="compositionally biased region" description="Low complexity" evidence="11">
    <location>
        <begin position="116"/>
        <end position="131"/>
    </location>
</feature>
<dbReference type="Gene3D" id="3.40.50.10050">
    <property type="entry name" value="Translation initiation factor IF- 2, domain 3"/>
    <property type="match status" value="1"/>
</dbReference>
<evidence type="ECO:0000256" key="11">
    <source>
        <dbReference type="SAM" id="MobiDB-lite"/>
    </source>
</evidence>
<dbReference type="EMBL" id="SWFT01000158">
    <property type="protein sequence ID" value="KAA8897365.1"/>
    <property type="molecule type" value="Genomic_DNA"/>
</dbReference>
<dbReference type="SUPFAM" id="SSF52156">
    <property type="entry name" value="Initiation factor IF2/eIF5b, domain 3"/>
    <property type="match status" value="1"/>
</dbReference>
<dbReference type="InterPro" id="IPR000795">
    <property type="entry name" value="T_Tr_GTP-bd_dom"/>
</dbReference>
<evidence type="ECO:0000256" key="5">
    <source>
        <dbReference type="ARBA" id="ARBA00022917"/>
    </source>
</evidence>
<dbReference type="FunFam" id="3.40.50.10050:FF:000001">
    <property type="entry name" value="Translation initiation factor IF-2"/>
    <property type="match status" value="1"/>
</dbReference>
<dbReference type="Proteomes" id="UP000449547">
    <property type="component" value="Unassembled WGS sequence"/>
</dbReference>
<evidence type="ECO:0000256" key="8">
    <source>
        <dbReference type="ARBA" id="ARBA00023134"/>
    </source>
</evidence>
<dbReference type="GeneID" id="54783993"/>
<evidence type="ECO:0000256" key="3">
    <source>
        <dbReference type="ARBA" id="ARBA00022540"/>
    </source>
</evidence>
<dbReference type="GO" id="GO:0005525">
    <property type="term" value="F:GTP binding"/>
    <property type="evidence" value="ECO:0007669"/>
    <property type="project" value="UniProtKB-KW"/>
</dbReference>
<feature type="region of interest" description="Disordered" evidence="11">
    <location>
        <begin position="23"/>
        <end position="134"/>
    </location>
</feature>
<dbReference type="NCBIfam" id="TIGR00231">
    <property type="entry name" value="small_GTP"/>
    <property type="match status" value="1"/>
</dbReference>
<evidence type="ECO:0000259" key="12">
    <source>
        <dbReference type="PROSITE" id="PS51722"/>
    </source>
</evidence>
<dbReference type="InterPro" id="IPR053905">
    <property type="entry name" value="EF-G-like_DII"/>
</dbReference>
<keyword evidence="7" id="KW-0496">Mitochondrion</keyword>
<dbReference type="PROSITE" id="PS51722">
    <property type="entry name" value="G_TR_2"/>
    <property type="match status" value="1"/>
</dbReference>
<dbReference type="OrthoDB" id="361630at2759"/>
<dbReference type="FunFam" id="2.40.30.10:FF:000008">
    <property type="entry name" value="Translation initiation factor IF-2"/>
    <property type="match status" value="1"/>
</dbReference>
<keyword evidence="4" id="KW-0547">Nucleotide-binding</keyword>
<comment type="subcellular location">
    <subcellularLocation>
        <location evidence="1">Mitochondrion</location>
    </subcellularLocation>
</comment>
<dbReference type="GO" id="GO:0003743">
    <property type="term" value="F:translation initiation factor activity"/>
    <property type="evidence" value="ECO:0007669"/>
    <property type="project" value="UniProtKB-KW"/>
</dbReference>
<dbReference type="SUPFAM" id="SSF50447">
    <property type="entry name" value="Translation proteins"/>
    <property type="match status" value="2"/>
</dbReference>
<dbReference type="VEuPathDB" id="FungiDB:DIURU_005342"/>
<keyword evidence="14" id="KW-1185">Reference proteome</keyword>
<dbReference type="AlphaFoldDB" id="A0A642UL16"/>
<dbReference type="NCBIfam" id="TIGR00487">
    <property type="entry name" value="IF-2"/>
    <property type="match status" value="1"/>
</dbReference>
<keyword evidence="5" id="KW-0648">Protein biosynthesis</keyword>
<dbReference type="GO" id="GO:0003924">
    <property type="term" value="F:GTPase activity"/>
    <property type="evidence" value="ECO:0007669"/>
    <property type="project" value="InterPro"/>
</dbReference>
<dbReference type="GO" id="GO:0005739">
    <property type="term" value="C:mitochondrion"/>
    <property type="evidence" value="ECO:0007669"/>
    <property type="project" value="UniProtKB-SubCell"/>
</dbReference>
<dbReference type="Gene3D" id="3.40.50.300">
    <property type="entry name" value="P-loop containing nucleotide triphosphate hydrolases"/>
    <property type="match status" value="1"/>
</dbReference>
<organism evidence="13 14">
    <name type="scientific">Diutina rugosa</name>
    <name type="common">Yeast</name>
    <name type="synonym">Candida rugosa</name>
    <dbReference type="NCBI Taxonomy" id="5481"/>
    <lineage>
        <taxon>Eukaryota</taxon>
        <taxon>Fungi</taxon>
        <taxon>Dikarya</taxon>
        <taxon>Ascomycota</taxon>
        <taxon>Saccharomycotina</taxon>
        <taxon>Pichiomycetes</taxon>
        <taxon>Debaryomycetaceae</taxon>
        <taxon>Diutina</taxon>
    </lineage>
</organism>
<proteinExistence type="inferred from homology"/>
<dbReference type="GO" id="GO:0032543">
    <property type="term" value="P:mitochondrial translation"/>
    <property type="evidence" value="ECO:0007669"/>
    <property type="project" value="UniProtKB-ARBA"/>
</dbReference>
<evidence type="ECO:0000313" key="14">
    <source>
        <dbReference type="Proteomes" id="UP000449547"/>
    </source>
</evidence>
<dbReference type="Pfam" id="PF04760">
    <property type="entry name" value="IF2_N"/>
    <property type="match status" value="1"/>
</dbReference>
<dbReference type="InterPro" id="IPR036925">
    <property type="entry name" value="TIF_IF2_dom3_sf"/>
</dbReference>
<evidence type="ECO:0000256" key="2">
    <source>
        <dbReference type="ARBA" id="ARBA00007733"/>
    </source>
</evidence>
<dbReference type="InterPro" id="IPR015760">
    <property type="entry name" value="TIF_IF2"/>
</dbReference>
<evidence type="ECO:0000256" key="4">
    <source>
        <dbReference type="ARBA" id="ARBA00022741"/>
    </source>
</evidence>
<dbReference type="CDD" id="cd03702">
    <property type="entry name" value="IF2_mtIF2_II"/>
    <property type="match status" value="1"/>
</dbReference>
<evidence type="ECO:0000256" key="9">
    <source>
        <dbReference type="ARBA" id="ARBA00025162"/>
    </source>
</evidence>
<dbReference type="SUPFAM" id="SSF52540">
    <property type="entry name" value="P-loop containing nucleoside triphosphate hydrolases"/>
    <property type="match status" value="1"/>
</dbReference>
<name>A0A642UL16_DIURU</name>
<dbReference type="InterPro" id="IPR023115">
    <property type="entry name" value="TIF_IF2_dom3"/>
</dbReference>
<dbReference type="InterPro" id="IPR000178">
    <property type="entry name" value="TF_IF2_bacterial-like"/>
</dbReference>